<dbReference type="PATRIC" id="fig|224911.44.peg.4006"/>
<dbReference type="AlphaFoldDB" id="Q89MC6"/>
<keyword evidence="1" id="KW-0175">Coiled coil</keyword>
<evidence type="ECO:0000313" key="2">
    <source>
        <dbReference type="EMBL" id="BAC49532.1"/>
    </source>
</evidence>
<evidence type="ECO:0000256" key="1">
    <source>
        <dbReference type="SAM" id="Coils"/>
    </source>
</evidence>
<dbReference type="RefSeq" id="WP_011087040.1">
    <property type="nucleotide sequence ID" value="NC_004463.1"/>
</dbReference>
<reference evidence="3" key="1">
    <citation type="journal article" date="2002" name="DNA Res.">
        <title>Complete genomic sequence of nitrogen-fixing symbiotic bacterium Bradyrhizobium japonicum USDA110.</title>
        <authorList>
            <person name="Kaneko T."/>
            <person name="Nakamura Y."/>
            <person name="Sato S."/>
            <person name="Minamisawa K."/>
            <person name="Uchiumi T."/>
            <person name="Sasamoto S."/>
            <person name="Watanabe A."/>
            <person name="Idesawa K."/>
            <person name="Iriguchi M."/>
            <person name="Kawashima K."/>
            <person name="Kohara M."/>
            <person name="Matsumoto M."/>
            <person name="Shimpo S."/>
            <person name="Tsuruoka H."/>
            <person name="Wada T."/>
            <person name="Yamada M."/>
            <person name="Tabata S."/>
        </authorList>
    </citation>
    <scope>NUCLEOTIDE SEQUENCE [LARGE SCALE GENOMIC DNA]</scope>
    <source>
        <strain evidence="3">JCM 10833 / BCRC 13528 / IAM 13628 / NBRC 14792 / USDA 110</strain>
    </source>
</reference>
<dbReference type="InParanoid" id="Q89MC6"/>
<dbReference type="STRING" id="224911.AAV28_18400"/>
<protein>
    <submittedName>
        <fullName evidence="2">Bll4267 protein</fullName>
    </submittedName>
</protein>
<dbReference type="eggNOG" id="ENOG5031B4Q">
    <property type="taxonomic scope" value="Bacteria"/>
</dbReference>
<feature type="coiled-coil region" evidence="1">
    <location>
        <begin position="110"/>
        <end position="144"/>
    </location>
</feature>
<dbReference type="KEGG" id="bja:bll4267"/>
<dbReference type="EMBL" id="BA000040">
    <property type="protein sequence ID" value="BAC49532.1"/>
    <property type="molecule type" value="Genomic_DNA"/>
</dbReference>
<dbReference type="GeneID" id="46491264"/>
<accession>Q89MC6</accession>
<proteinExistence type="predicted"/>
<keyword evidence="3" id="KW-1185">Reference proteome</keyword>
<dbReference type="EnsemblBacteria" id="BAC49532">
    <property type="protein sequence ID" value="BAC49532"/>
    <property type="gene ID" value="BAC49532"/>
</dbReference>
<dbReference type="OrthoDB" id="8020866at2"/>
<dbReference type="Proteomes" id="UP000002526">
    <property type="component" value="Chromosome"/>
</dbReference>
<gene>
    <name evidence="2" type="ordered locus">bll4267</name>
</gene>
<name>Q89MC6_BRADU</name>
<evidence type="ECO:0000313" key="3">
    <source>
        <dbReference type="Proteomes" id="UP000002526"/>
    </source>
</evidence>
<dbReference type="HOGENOM" id="CLU_1718797_0_0_5"/>
<organism evidence="2 3">
    <name type="scientific">Bradyrhizobium diazoefficiens (strain JCM 10833 / BCRC 13528 / IAM 13628 / NBRC 14792 / USDA 110)</name>
    <dbReference type="NCBI Taxonomy" id="224911"/>
    <lineage>
        <taxon>Bacteria</taxon>
        <taxon>Pseudomonadati</taxon>
        <taxon>Pseudomonadota</taxon>
        <taxon>Alphaproteobacteria</taxon>
        <taxon>Hyphomicrobiales</taxon>
        <taxon>Nitrobacteraceae</taxon>
        <taxon>Bradyrhizobium</taxon>
    </lineage>
</organism>
<sequence>MNPRSVVPSILEKLEPHLERLELAWSAQPKADRAPTLPLTPEGKVNVRQLVRDLGLRETLEQHFFRKPELAGPVNALAHVQGVKPIGSRLLDDVADAGVRKRLGRDADTISELRKALAEREALVVSLRDENARLKARLELIEETGLVFRAPA</sequence>